<feature type="signal peptide" evidence="7">
    <location>
        <begin position="1"/>
        <end position="22"/>
    </location>
</feature>
<protein>
    <submittedName>
        <fullName evidence="9">Cell envelope biogenesis protein OmpA</fullName>
    </submittedName>
</protein>
<dbReference type="Pfam" id="PF00691">
    <property type="entry name" value="OmpA"/>
    <property type="match status" value="1"/>
</dbReference>
<feature type="chain" id="PRO_5007888619" evidence="7">
    <location>
        <begin position="23"/>
        <end position="462"/>
    </location>
</feature>
<comment type="subcellular location">
    <subcellularLocation>
        <location evidence="1">Cell outer membrane</location>
    </subcellularLocation>
</comment>
<dbReference type="AlphaFoldDB" id="A0A167J421"/>
<dbReference type="SUPFAM" id="SSF103647">
    <property type="entry name" value="TSP type-3 repeat"/>
    <property type="match status" value="1"/>
</dbReference>
<proteinExistence type="predicted"/>
<dbReference type="Pfam" id="PF02412">
    <property type="entry name" value="TSP_3"/>
    <property type="match status" value="5"/>
</dbReference>
<evidence type="ECO:0000313" key="9">
    <source>
        <dbReference type="EMBL" id="OAB80309.1"/>
    </source>
</evidence>
<dbReference type="STRING" id="1763537.ULVI_06120"/>
<evidence type="ECO:0000256" key="6">
    <source>
        <dbReference type="SAM" id="MobiDB-lite"/>
    </source>
</evidence>
<dbReference type="Gene3D" id="4.10.1080.10">
    <property type="entry name" value="TSP type-3 repeat"/>
    <property type="match status" value="1"/>
</dbReference>
<dbReference type="SUPFAM" id="SSF103088">
    <property type="entry name" value="OmpA-like"/>
    <property type="match status" value="1"/>
</dbReference>
<organism evidence="9 10">
    <name type="scientific">Cochleicola gelatinilyticus</name>
    <dbReference type="NCBI Taxonomy" id="1763537"/>
    <lineage>
        <taxon>Bacteria</taxon>
        <taxon>Pseudomonadati</taxon>
        <taxon>Bacteroidota</taxon>
        <taxon>Flavobacteriia</taxon>
        <taxon>Flavobacteriales</taxon>
        <taxon>Flavobacteriaceae</taxon>
        <taxon>Cochleicola</taxon>
    </lineage>
</organism>
<dbReference type="InterPro" id="IPR003367">
    <property type="entry name" value="Thrombospondin_3-like_rpt"/>
</dbReference>
<dbReference type="CDD" id="cd07185">
    <property type="entry name" value="OmpA_C-like"/>
    <property type="match status" value="1"/>
</dbReference>
<evidence type="ECO:0000256" key="4">
    <source>
        <dbReference type="ARBA" id="ARBA00023237"/>
    </source>
</evidence>
<keyword evidence="10" id="KW-1185">Reference proteome</keyword>
<feature type="compositionally biased region" description="Basic and acidic residues" evidence="6">
    <location>
        <begin position="314"/>
        <end position="323"/>
    </location>
</feature>
<keyword evidence="2 7" id="KW-0732">Signal</keyword>
<dbReference type="PRINTS" id="PR01021">
    <property type="entry name" value="OMPADOMAIN"/>
</dbReference>
<dbReference type="Proteomes" id="UP000077013">
    <property type="component" value="Unassembled WGS sequence"/>
</dbReference>
<evidence type="ECO:0000259" key="8">
    <source>
        <dbReference type="PROSITE" id="PS51123"/>
    </source>
</evidence>
<evidence type="ECO:0000313" key="10">
    <source>
        <dbReference type="Proteomes" id="UP000077013"/>
    </source>
</evidence>
<dbReference type="PANTHER" id="PTHR30329:SF21">
    <property type="entry name" value="LIPOPROTEIN YIAD-RELATED"/>
    <property type="match status" value="1"/>
</dbReference>
<dbReference type="InterPro" id="IPR006665">
    <property type="entry name" value="OmpA-like"/>
</dbReference>
<dbReference type="InterPro" id="IPR006664">
    <property type="entry name" value="OMP_bac"/>
</dbReference>
<evidence type="ECO:0000256" key="7">
    <source>
        <dbReference type="SAM" id="SignalP"/>
    </source>
</evidence>
<dbReference type="PROSITE" id="PS51123">
    <property type="entry name" value="OMPA_2"/>
    <property type="match status" value="1"/>
</dbReference>
<dbReference type="GO" id="GO:0007155">
    <property type="term" value="P:cell adhesion"/>
    <property type="evidence" value="ECO:0007669"/>
    <property type="project" value="InterPro"/>
</dbReference>
<evidence type="ECO:0000256" key="5">
    <source>
        <dbReference type="PROSITE-ProRule" id="PRU00473"/>
    </source>
</evidence>
<comment type="caution">
    <text evidence="9">The sequence shown here is derived from an EMBL/GenBank/DDBJ whole genome shotgun (WGS) entry which is preliminary data.</text>
</comment>
<evidence type="ECO:0000256" key="1">
    <source>
        <dbReference type="ARBA" id="ARBA00004442"/>
    </source>
</evidence>
<feature type="region of interest" description="Disordered" evidence="6">
    <location>
        <begin position="294"/>
        <end position="323"/>
    </location>
</feature>
<dbReference type="GO" id="GO:0009279">
    <property type="term" value="C:cell outer membrane"/>
    <property type="evidence" value="ECO:0007669"/>
    <property type="project" value="UniProtKB-SubCell"/>
</dbReference>
<name>A0A167J421_9FLAO</name>
<dbReference type="InterPro" id="IPR028974">
    <property type="entry name" value="TSP_type-3_rpt"/>
</dbReference>
<keyword evidence="4" id="KW-0998">Cell outer membrane</keyword>
<dbReference type="PRINTS" id="PR01023">
    <property type="entry name" value="NAFLGMOTY"/>
</dbReference>
<dbReference type="InterPro" id="IPR050330">
    <property type="entry name" value="Bact_OuterMem_StrucFunc"/>
</dbReference>
<accession>A0A167J421</accession>
<feature type="region of interest" description="Disordered" evidence="6">
    <location>
        <begin position="431"/>
        <end position="462"/>
    </location>
</feature>
<dbReference type="Gene3D" id="3.30.1330.60">
    <property type="entry name" value="OmpA-like domain"/>
    <property type="match status" value="1"/>
</dbReference>
<evidence type="ECO:0000256" key="2">
    <source>
        <dbReference type="ARBA" id="ARBA00022729"/>
    </source>
</evidence>
<feature type="domain" description="OmpA-like" evidence="8">
    <location>
        <begin position="347"/>
        <end position="462"/>
    </location>
</feature>
<keyword evidence="3 5" id="KW-0472">Membrane</keyword>
<dbReference type="InterPro" id="IPR036737">
    <property type="entry name" value="OmpA-like_sf"/>
</dbReference>
<gene>
    <name evidence="9" type="ORF">ULVI_06120</name>
</gene>
<sequence>MKHLNSILVAALLIIGVGVANAQDENNPWLIEVGVNAVDLFPVGLEDGQQASNPMRGELFEEFYNVDDHWNILPSVSKLAIGRYIGGGFTFNAVGTINRIDKIGDIPADDLSYYGVDGEINYSFRDLLFGPGGWFDPSIGIGGGYTWVDDIGFGTANGQVGLKIWVAENIALTAQSKYKYAFEDTYGIEHFQHSAGVAFKFGGKDTDGDGIYDQDDECPETPGLPEFNGCPDSDGDGIEDRNDACPNTPGLAEFNGCADTDGDGIADPQDACPTVAGLASMNGCPDTDGDGITDADDECPNEAGPASNNGCPQLDRDGDGVLDKDDRCPDVPGTVANQGCPEVTTEIIKQLNQYSKTILFDYDKATIRQESYSALQSIADIMKEYPNANFHVEGHTDSRGSDSYNLKLSKERAASVMTYLTTINIPANRLTSEGYGESRPIADNKTAAGRQQNRRVEISLKK</sequence>
<dbReference type="OrthoDB" id="9805336at2"/>
<dbReference type="EMBL" id="LRXL01000026">
    <property type="protein sequence ID" value="OAB80309.1"/>
    <property type="molecule type" value="Genomic_DNA"/>
</dbReference>
<evidence type="ECO:0000256" key="3">
    <source>
        <dbReference type="ARBA" id="ARBA00023136"/>
    </source>
</evidence>
<dbReference type="PANTHER" id="PTHR30329">
    <property type="entry name" value="STATOR ELEMENT OF FLAGELLAR MOTOR COMPLEX"/>
    <property type="match status" value="1"/>
</dbReference>
<dbReference type="GO" id="GO:0005509">
    <property type="term" value="F:calcium ion binding"/>
    <property type="evidence" value="ECO:0007669"/>
    <property type="project" value="InterPro"/>
</dbReference>
<dbReference type="RefSeq" id="WP_068590765.1">
    <property type="nucleotide sequence ID" value="NZ_LRXL01000026.1"/>
</dbReference>
<reference evidence="9 10" key="1">
    <citation type="submission" date="2016-02" db="EMBL/GenBank/DDBJ databases">
        <title>Ulvibacter sp. LPB0005, isolated from Thais luteostoma.</title>
        <authorList>
            <person name="Shin S.-K."/>
            <person name="Yi H."/>
        </authorList>
    </citation>
    <scope>NUCLEOTIDE SEQUENCE [LARGE SCALE GENOMIC DNA]</scope>
    <source>
        <strain evidence="9 10">LPB0005</strain>
    </source>
</reference>